<keyword evidence="2" id="KW-0805">Transcription regulation</keyword>
<dbReference type="Gene3D" id="1.10.10.10">
    <property type="entry name" value="Winged helix-like DNA-binding domain superfamily/Winged helix DNA-binding domain"/>
    <property type="match status" value="1"/>
</dbReference>
<dbReference type="AlphaFoldDB" id="A0A222FG81"/>
<dbReference type="PANTHER" id="PTHR30537">
    <property type="entry name" value="HTH-TYPE TRANSCRIPTIONAL REGULATOR"/>
    <property type="match status" value="1"/>
</dbReference>
<dbReference type="FunFam" id="1.10.10.10:FF:000001">
    <property type="entry name" value="LysR family transcriptional regulator"/>
    <property type="match status" value="1"/>
</dbReference>
<dbReference type="InterPro" id="IPR000847">
    <property type="entry name" value="LysR_HTH_N"/>
</dbReference>
<name>A0A222FG81_9GAMM</name>
<evidence type="ECO:0000256" key="3">
    <source>
        <dbReference type="ARBA" id="ARBA00023125"/>
    </source>
</evidence>
<evidence type="ECO:0000259" key="5">
    <source>
        <dbReference type="PROSITE" id="PS50931"/>
    </source>
</evidence>
<dbReference type="OrthoDB" id="9815676at2"/>
<protein>
    <submittedName>
        <fullName evidence="6">LysR family transcriptional regulator</fullName>
    </submittedName>
</protein>
<feature type="domain" description="HTH lysR-type" evidence="5">
    <location>
        <begin position="6"/>
        <end position="63"/>
    </location>
</feature>
<dbReference type="InterPro" id="IPR036388">
    <property type="entry name" value="WH-like_DNA-bd_sf"/>
</dbReference>
<evidence type="ECO:0000256" key="1">
    <source>
        <dbReference type="ARBA" id="ARBA00009437"/>
    </source>
</evidence>
<reference evidence="6 7" key="1">
    <citation type="submission" date="2017-07" db="EMBL/GenBank/DDBJ databases">
        <title>Annotated genome sequence of Bacterioplanes sanyensis isolated from Red Sea.</title>
        <authorList>
            <person name="Rehman Z.U."/>
        </authorList>
    </citation>
    <scope>NUCLEOTIDE SEQUENCE [LARGE SCALE GENOMIC DNA]</scope>
    <source>
        <strain evidence="6 7">NV9</strain>
    </source>
</reference>
<dbReference type="PROSITE" id="PS50931">
    <property type="entry name" value="HTH_LYSR"/>
    <property type="match status" value="1"/>
</dbReference>
<keyword evidence="3" id="KW-0238">DNA-binding</keyword>
<evidence type="ECO:0000256" key="4">
    <source>
        <dbReference type="ARBA" id="ARBA00023163"/>
    </source>
</evidence>
<dbReference type="Pfam" id="PF00126">
    <property type="entry name" value="HTH_1"/>
    <property type="match status" value="1"/>
</dbReference>
<keyword evidence="7" id="KW-1185">Reference proteome</keyword>
<dbReference type="GO" id="GO:0006351">
    <property type="term" value="P:DNA-templated transcription"/>
    <property type="evidence" value="ECO:0007669"/>
    <property type="project" value="TreeGrafter"/>
</dbReference>
<dbReference type="Pfam" id="PF03466">
    <property type="entry name" value="LysR_substrate"/>
    <property type="match status" value="1"/>
</dbReference>
<dbReference type="InterPro" id="IPR058163">
    <property type="entry name" value="LysR-type_TF_proteobact-type"/>
</dbReference>
<dbReference type="Gene3D" id="3.40.190.290">
    <property type="match status" value="1"/>
</dbReference>
<accession>A0A222FG81</accession>
<dbReference type="FunFam" id="3.40.190.290:FF:000001">
    <property type="entry name" value="Transcriptional regulator, LysR family"/>
    <property type="match status" value="1"/>
</dbReference>
<dbReference type="InterPro" id="IPR005119">
    <property type="entry name" value="LysR_subst-bd"/>
</dbReference>
<dbReference type="RefSeq" id="WP_094058812.1">
    <property type="nucleotide sequence ID" value="NZ_CP022530.1"/>
</dbReference>
<dbReference type="SUPFAM" id="SSF46785">
    <property type="entry name" value="Winged helix' DNA-binding domain"/>
    <property type="match status" value="1"/>
</dbReference>
<organism evidence="6 7">
    <name type="scientific">Bacterioplanes sanyensis</name>
    <dbReference type="NCBI Taxonomy" id="1249553"/>
    <lineage>
        <taxon>Bacteria</taxon>
        <taxon>Pseudomonadati</taxon>
        <taxon>Pseudomonadota</taxon>
        <taxon>Gammaproteobacteria</taxon>
        <taxon>Oceanospirillales</taxon>
        <taxon>Oceanospirillaceae</taxon>
        <taxon>Bacterioplanes</taxon>
    </lineage>
</organism>
<gene>
    <name evidence="6" type="ORF">CHH28_02430</name>
</gene>
<dbReference type="SUPFAM" id="SSF53850">
    <property type="entry name" value="Periplasmic binding protein-like II"/>
    <property type="match status" value="1"/>
</dbReference>
<dbReference type="Proteomes" id="UP000202440">
    <property type="component" value="Chromosome"/>
</dbReference>
<dbReference type="PANTHER" id="PTHR30537:SF5">
    <property type="entry name" value="HTH-TYPE TRANSCRIPTIONAL ACTIVATOR TTDR-RELATED"/>
    <property type="match status" value="1"/>
</dbReference>
<dbReference type="EMBL" id="CP022530">
    <property type="protein sequence ID" value="ASP37596.1"/>
    <property type="molecule type" value="Genomic_DNA"/>
</dbReference>
<evidence type="ECO:0000313" key="7">
    <source>
        <dbReference type="Proteomes" id="UP000202440"/>
    </source>
</evidence>
<dbReference type="CDD" id="cd08422">
    <property type="entry name" value="PBP2_CrgA_like"/>
    <property type="match status" value="1"/>
</dbReference>
<comment type="similarity">
    <text evidence="1">Belongs to the LysR transcriptional regulatory family.</text>
</comment>
<dbReference type="GO" id="GO:0043565">
    <property type="term" value="F:sequence-specific DNA binding"/>
    <property type="evidence" value="ECO:0007669"/>
    <property type="project" value="TreeGrafter"/>
</dbReference>
<sequence length="299" mass="33829">MSYNTDLLDGMVIFAEVVNAGSFTRAADHTGHSTSYISKEIHRLEQRLGVRLMNRTTRTQHLTAEGELFYQRCQQILTDANEVQQALLGLQQQPSGNLKISCPYSLGITRLQPLFAGYLCQHPEVTLDVDMNNRKVDVIADGFDIVIRATSQLEDSSLISRCIMHSRSVTVAAPSYLAKQGTPQHPNELRQHHCLTYSNLKYPRLWQYKNQYGMDIEVEVNSRMSINSSEVELAMCCAGLGIARMPEFVLDDQLQSGKLVELFTDYQTIPIDIYLIYPSRKHMSAKVRSFIDYVAEALS</sequence>
<keyword evidence="4" id="KW-0804">Transcription</keyword>
<dbReference type="InterPro" id="IPR036390">
    <property type="entry name" value="WH_DNA-bd_sf"/>
</dbReference>
<proteinExistence type="inferred from homology"/>
<dbReference type="GO" id="GO:0003700">
    <property type="term" value="F:DNA-binding transcription factor activity"/>
    <property type="evidence" value="ECO:0007669"/>
    <property type="project" value="InterPro"/>
</dbReference>
<evidence type="ECO:0000256" key="2">
    <source>
        <dbReference type="ARBA" id="ARBA00023015"/>
    </source>
</evidence>
<evidence type="ECO:0000313" key="6">
    <source>
        <dbReference type="EMBL" id="ASP37596.1"/>
    </source>
</evidence>
<dbReference type="KEGG" id="bsan:CHH28_02430"/>